<dbReference type="CDD" id="cd03443">
    <property type="entry name" value="PaaI_thioesterase"/>
    <property type="match status" value="1"/>
</dbReference>
<evidence type="ECO:0000313" key="3">
    <source>
        <dbReference type="EMBL" id="PTM53525.1"/>
    </source>
</evidence>
<dbReference type="GO" id="GO:0061522">
    <property type="term" value="F:1,4-dihydroxy-2-naphthoyl-CoA thioesterase activity"/>
    <property type="evidence" value="ECO:0007669"/>
    <property type="project" value="TreeGrafter"/>
</dbReference>
<keyword evidence="1" id="KW-0378">Hydrolase</keyword>
<name>A0A2T4Z1C7_9HYPH</name>
<evidence type="ECO:0000256" key="1">
    <source>
        <dbReference type="ARBA" id="ARBA00022801"/>
    </source>
</evidence>
<dbReference type="InterPro" id="IPR029069">
    <property type="entry name" value="HotDog_dom_sf"/>
</dbReference>
<evidence type="ECO:0000313" key="4">
    <source>
        <dbReference type="Proteomes" id="UP000241808"/>
    </source>
</evidence>
<dbReference type="EMBL" id="PZZL01000006">
    <property type="protein sequence ID" value="PTM53525.1"/>
    <property type="molecule type" value="Genomic_DNA"/>
</dbReference>
<accession>A0A2T4Z1C7</accession>
<dbReference type="OrthoDB" id="9813282at2"/>
<dbReference type="Proteomes" id="UP000241808">
    <property type="component" value="Unassembled WGS sequence"/>
</dbReference>
<gene>
    <name evidence="3" type="ORF">C8P69_106179</name>
</gene>
<dbReference type="GO" id="GO:0005829">
    <property type="term" value="C:cytosol"/>
    <property type="evidence" value="ECO:0007669"/>
    <property type="project" value="TreeGrafter"/>
</dbReference>
<dbReference type="Gene3D" id="3.10.129.10">
    <property type="entry name" value="Hotdog Thioesterase"/>
    <property type="match status" value="1"/>
</dbReference>
<feature type="domain" description="Thioesterase" evidence="2">
    <location>
        <begin position="47"/>
        <end position="122"/>
    </location>
</feature>
<dbReference type="PANTHER" id="PTHR43240:SF8">
    <property type="entry name" value="PHENYLACETIC ACID DEGRADATION-RELATED PROTEIN"/>
    <property type="match status" value="1"/>
</dbReference>
<dbReference type="PANTHER" id="PTHR43240">
    <property type="entry name" value="1,4-DIHYDROXY-2-NAPHTHOYL-COA THIOESTERASE 1"/>
    <property type="match status" value="1"/>
</dbReference>
<dbReference type="InterPro" id="IPR006683">
    <property type="entry name" value="Thioestr_dom"/>
</dbReference>
<dbReference type="SUPFAM" id="SSF54637">
    <property type="entry name" value="Thioesterase/thiol ester dehydrase-isomerase"/>
    <property type="match status" value="1"/>
</dbReference>
<keyword evidence="4" id="KW-1185">Reference proteome</keyword>
<evidence type="ECO:0000259" key="2">
    <source>
        <dbReference type="Pfam" id="PF03061"/>
    </source>
</evidence>
<reference evidence="3 4" key="1">
    <citation type="submission" date="2018-04" db="EMBL/GenBank/DDBJ databases">
        <title>Genomic Encyclopedia of Archaeal and Bacterial Type Strains, Phase II (KMG-II): from individual species to whole genera.</title>
        <authorList>
            <person name="Goeker M."/>
        </authorList>
    </citation>
    <scope>NUCLEOTIDE SEQUENCE [LARGE SCALE GENOMIC DNA]</scope>
    <source>
        <strain evidence="3 4">DSM 25521</strain>
    </source>
</reference>
<dbReference type="InterPro" id="IPR003736">
    <property type="entry name" value="PAAI_dom"/>
</dbReference>
<dbReference type="Pfam" id="PF03061">
    <property type="entry name" value="4HBT"/>
    <property type="match status" value="1"/>
</dbReference>
<dbReference type="RefSeq" id="WP_108178296.1">
    <property type="nucleotide sequence ID" value="NZ_PZZL01000006.1"/>
</dbReference>
<organism evidence="3 4">
    <name type="scientific">Phreatobacter oligotrophus</name>
    <dbReference type="NCBI Taxonomy" id="1122261"/>
    <lineage>
        <taxon>Bacteria</taxon>
        <taxon>Pseudomonadati</taxon>
        <taxon>Pseudomonadota</taxon>
        <taxon>Alphaproteobacteria</taxon>
        <taxon>Hyphomicrobiales</taxon>
        <taxon>Phreatobacteraceae</taxon>
        <taxon>Phreatobacter</taxon>
    </lineage>
</organism>
<sequence>MSDALDRLAAHPLPFATLMGVTFTAASADEVVATLVVREDLCTAGSIVHGGALMALTDTVGAAATFLNLPPGAKGTTTIESKTNFLAAGPVGDTLTATATPVHRGARTQVWQTRINRGDGKPVALVTQTQMIL</sequence>
<comment type="caution">
    <text evidence="3">The sequence shown here is derived from an EMBL/GenBank/DDBJ whole genome shotgun (WGS) entry which is preliminary data.</text>
</comment>
<dbReference type="AlphaFoldDB" id="A0A2T4Z1C7"/>
<dbReference type="NCBIfam" id="TIGR00369">
    <property type="entry name" value="unchar_dom_1"/>
    <property type="match status" value="1"/>
</dbReference>
<proteinExistence type="predicted"/>
<protein>
    <submittedName>
        <fullName evidence="3">Uncharacterized protein (TIGR00369 family)</fullName>
    </submittedName>
</protein>